<protein>
    <submittedName>
        <fullName evidence="4">Uncharacterized protein</fullName>
    </submittedName>
</protein>
<reference evidence="4" key="1">
    <citation type="submission" date="2023-08" db="EMBL/GenBank/DDBJ databases">
        <authorList>
            <person name="Audoor S."/>
            <person name="Bilcke G."/>
        </authorList>
    </citation>
    <scope>NUCLEOTIDE SEQUENCE</scope>
</reference>
<evidence type="ECO:0000256" key="2">
    <source>
        <dbReference type="SAM" id="MobiDB-lite"/>
    </source>
</evidence>
<evidence type="ECO:0000256" key="3">
    <source>
        <dbReference type="SAM" id="Phobius"/>
    </source>
</evidence>
<keyword evidence="3" id="KW-0472">Membrane</keyword>
<dbReference type="Proteomes" id="UP001295423">
    <property type="component" value="Unassembled WGS sequence"/>
</dbReference>
<dbReference type="SUPFAM" id="SSF81901">
    <property type="entry name" value="HCP-like"/>
    <property type="match status" value="3"/>
</dbReference>
<feature type="region of interest" description="Disordered" evidence="2">
    <location>
        <begin position="47"/>
        <end position="69"/>
    </location>
</feature>
<dbReference type="InterPro" id="IPR050767">
    <property type="entry name" value="Sel1_AlgK"/>
</dbReference>
<dbReference type="PANTHER" id="PTHR11102">
    <property type="entry name" value="SEL-1-LIKE PROTEIN"/>
    <property type="match status" value="1"/>
</dbReference>
<dbReference type="GO" id="GO:0005789">
    <property type="term" value="C:endoplasmic reticulum membrane"/>
    <property type="evidence" value="ECO:0007669"/>
    <property type="project" value="TreeGrafter"/>
</dbReference>
<feature type="transmembrane region" description="Helical" evidence="3">
    <location>
        <begin position="962"/>
        <end position="981"/>
    </location>
</feature>
<dbReference type="Pfam" id="PF08238">
    <property type="entry name" value="Sel1"/>
    <property type="match status" value="5"/>
</dbReference>
<keyword evidence="3" id="KW-1133">Transmembrane helix</keyword>
<evidence type="ECO:0000256" key="1">
    <source>
        <dbReference type="ARBA" id="ARBA00038101"/>
    </source>
</evidence>
<dbReference type="AlphaFoldDB" id="A0AAD2JLG6"/>
<evidence type="ECO:0000313" key="4">
    <source>
        <dbReference type="EMBL" id="CAJ1961517.1"/>
    </source>
</evidence>
<comment type="similarity">
    <text evidence="1">Belongs to the sel-1 family.</text>
</comment>
<keyword evidence="3" id="KW-0812">Transmembrane</keyword>
<dbReference type="Gene3D" id="1.25.40.10">
    <property type="entry name" value="Tetratricopeptide repeat domain"/>
    <property type="match status" value="3"/>
</dbReference>
<comment type="caution">
    <text evidence="4">The sequence shown here is derived from an EMBL/GenBank/DDBJ whole genome shotgun (WGS) entry which is preliminary data.</text>
</comment>
<dbReference type="EMBL" id="CAKOGP040002091">
    <property type="protein sequence ID" value="CAJ1961517.1"/>
    <property type="molecule type" value="Genomic_DNA"/>
</dbReference>
<feature type="region of interest" description="Disordered" evidence="2">
    <location>
        <begin position="895"/>
        <end position="951"/>
    </location>
</feature>
<dbReference type="SMART" id="SM00671">
    <property type="entry name" value="SEL1"/>
    <property type="match status" value="5"/>
</dbReference>
<dbReference type="InterPro" id="IPR011990">
    <property type="entry name" value="TPR-like_helical_dom_sf"/>
</dbReference>
<sequence>MTGHSISTTKVTALLVLSSLVLALGTLVLLLQVQVNQELLIQAKRHQKYQSGGKPSSDSSILSSSGSSNTAIPLEAQPSTVQSTEPASDIFTLQSQPESVYVQGYSTKTLGEAYWKQAASYLRKWDAILSTSSSKRQTHAHHYTTRDEMIPPTKDYEKSNATQYPHLALEKSADYGHPLAQFYLANAHASGIWPFTSSSSSSQEETTTPHSKLQVMEEWLQQDHPQVMKSFLLWHMAAMAGNIEAAMALAHRMDFDGTKKKATDNHSLGCTGALPYLEAAANGIMDQLESSEHSRAKVLPHMDKHVLAQVHMHGGTSSQLDWNNKPDESKEAIQFYHLKATTTPWYYRDSNEKKPTTIDVAAAATLGHFYHFGIRGVQQNLTLALEYYEIAANNNHWEAAGQAGAFYLWGMGTEPDAKKALKYFKLGAPGSFAVCYRKREMAVLQKKKGKSEDEKQVHECDHHALNGMGLLYLLGIPGVMEIDYGMAEKFLALAKESGDTDAHYNLAMMWLGWKTQFQNYPTENEDLPEDGMSSNPLELPTEKEKPAFALHHSGRIVEKQFRGPSQTNIKEAVTLLATAASRGHIQARHRLAMIYTEGIQIQTSALDSYSIVKKDCVKARAHFQWIISNGSVDRSKRLRTAYKEYAAGNLEASLRNYLTAAEGGSNVGQVNAAFLLEQGVCLGLGMADCAKASVRLWKAAADRGNAEACLRLGDFYYYGRLRGKNRSLGPFGWVQYVLYPEKHVLPLLKKWYEQGLEWWAEYQMSGEWKYIFAFEKDPSNEPPQCTIDDCPETFEEENELEDADLSMAAHYYTIAVDKHQSARANFNLGFMHEYGIGLKQDFPLAKRHYDLAASYHAAEASLAVQIALMAMSQHENIVKLRNAWNAWWYGTEPMDDELPTLDDENEPQPEEEVPSDAMDDDQVVKEPVPRPQQADEGVGEPVPGHDHQQEMRRKKDVIMEHIFDHQTLLICVLAFALLQLVEMRARRLQQRR</sequence>
<proteinExistence type="inferred from homology"/>
<feature type="compositionally biased region" description="Low complexity" evidence="2">
    <location>
        <begin position="51"/>
        <end position="68"/>
    </location>
</feature>
<dbReference type="PANTHER" id="PTHR11102:SF147">
    <property type="entry name" value="SEL1L ADAPTOR SUBUNIT OF ERAD E3 UBIQUITIN LIGASE"/>
    <property type="match status" value="1"/>
</dbReference>
<name>A0AAD2JLG6_9STRA</name>
<organism evidence="4 5">
    <name type="scientific">Cylindrotheca closterium</name>
    <dbReference type="NCBI Taxonomy" id="2856"/>
    <lineage>
        <taxon>Eukaryota</taxon>
        <taxon>Sar</taxon>
        <taxon>Stramenopiles</taxon>
        <taxon>Ochrophyta</taxon>
        <taxon>Bacillariophyta</taxon>
        <taxon>Bacillariophyceae</taxon>
        <taxon>Bacillariophycidae</taxon>
        <taxon>Bacillariales</taxon>
        <taxon>Bacillariaceae</taxon>
        <taxon>Cylindrotheca</taxon>
    </lineage>
</organism>
<feature type="compositionally biased region" description="Acidic residues" evidence="2">
    <location>
        <begin position="895"/>
        <end position="921"/>
    </location>
</feature>
<evidence type="ECO:0000313" key="5">
    <source>
        <dbReference type="Proteomes" id="UP001295423"/>
    </source>
</evidence>
<dbReference type="InterPro" id="IPR006597">
    <property type="entry name" value="Sel1-like"/>
</dbReference>
<accession>A0AAD2JLG6</accession>
<gene>
    <name evidence="4" type="ORF">CYCCA115_LOCUS19236</name>
</gene>
<keyword evidence="5" id="KW-1185">Reference proteome</keyword>
<dbReference type="GO" id="GO:0036503">
    <property type="term" value="P:ERAD pathway"/>
    <property type="evidence" value="ECO:0007669"/>
    <property type="project" value="TreeGrafter"/>
</dbReference>